<accession>A0A8G2BJY9</accession>
<dbReference type="GO" id="GO:0005886">
    <property type="term" value="C:plasma membrane"/>
    <property type="evidence" value="ECO:0007669"/>
    <property type="project" value="UniProtKB-SubCell"/>
</dbReference>
<dbReference type="RefSeq" id="WP_038015793.1">
    <property type="nucleotide sequence ID" value="NZ_FNBW01000006.1"/>
</dbReference>
<dbReference type="Gene3D" id="3.40.50.300">
    <property type="entry name" value="P-loop containing nucleotide triphosphate hydrolases"/>
    <property type="match status" value="2"/>
</dbReference>
<dbReference type="InterPro" id="IPR017871">
    <property type="entry name" value="ABC_transporter-like_CS"/>
</dbReference>
<evidence type="ECO:0000256" key="10">
    <source>
        <dbReference type="ARBA" id="ARBA00022967"/>
    </source>
</evidence>
<dbReference type="GO" id="GO:0016887">
    <property type="term" value="F:ATP hydrolysis activity"/>
    <property type="evidence" value="ECO:0007669"/>
    <property type="project" value="InterPro"/>
</dbReference>
<evidence type="ECO:0000313" key="19">
    <source>
        <dbReference type="Proteomes" id="UP000198615"/>
    </source>
</evidence>
<keyword evidence="6" id="KW-0677">Repeat</keyword>
<dbReference type="Pfam" id="PF08352">
    <property type="entry name" value="oligo_HPY"/>
    <property type="match status" value="2"/>
</dbReference>
<keyword evidence="9 18" id="KW-0067">ATP-binding</keyword>
<keyword evidence="7" id="KW-0547">Nucleotide-binding</keyword>
<dbReference type="InterPro" id="IPR003593">
    <property type="entry name" value="AAA+_ATPase"/>
</dbReference>
<dbReference type="PROSITE" id="PS00211">
    <property type="entry name" value="ABC_TRANSPORTER_1"/>
    <property type="match status" value="2"/>
</dbReference>
<comment type="caution">
    <text evidence="18">The sequence shown here is derived from an EMBL/GenBank/DDBJ whole genome shotgun (WGS) entry which is preliminary data.</text>
</comment>
<comment type="function">
    <text evidence="12">Part of the ABC transporter complex GsiABCD involved in glutathione import. Responsible for energy coupling to the transport system.</text>
</comment>
<evidence type="ECO:0000256" key="6">
    <source>
        <dbReference type="ARBA" id="ARBA00022737"/>
    </source>
</evidence>
<keyword evidence="19" id="KW-1185">Reference proteome</keyword>
<proteinExistence type="inferred from homology"/>
<evidence type="ECO:0000259" key="17">
    <source>
        <dbReference type="PROSITE" id="PS50893"/>
    </source>
</evidence>
<comment type="catalytic activity">
    <reaction evidence="16">
        <text>glutathione(out) + ATP + H2O = glutathione(in) + ADP + phosphate + H(+)</text>
        <dbReference type="Rhea" id="RHEA:29791"/>
        <dbReference type="ChEBI" id="CHEBI:15377"/>
        <dbReference type="ChEBI" id="CHEBI:15378"/>
        <dbReference type="ChEBI" id="CHEBI:30616"/>
        <dbReference type="ChEBI" id="CHEBI:43474"/>
        <dbReference type="ChEBI" id="CHEBI:57925"/>
        <dbReference type="ChEBI" id="CHEBI:456216"/>
        <dbReference type="EC" id="7.4.2.10"/>
    </reaction>
</comment>
<protein>
    <recommendedName>
        <fullName evidence="15">Glutathione import ATP-binding protein GsiA</fullName>
        <ecNumber evidence="14">7.4.2.10</ecNumber>
    </recommendedName>
</protein>
<dbReference type="Proteomes" id="UP000198615">
    <property type="component" value="Unassembled WGS sequence"/>
</dbReference>
<dbReference type="GO" id="GO:0055085">
    <property type="term" value="P:transmembrane transport"/>
    <property type="evidence" value="ECO:0007669"/>
    <property type="project" value="UniProtKB-ARBA"/>
</dbReference>
<dbReference type="Pfam" id="PF00005">
    <property type="entry name" value="ABC_tran"/>
    <property type="match status" value="2"/>
</dbReference>
<dbReference type="NCBIfam" id="NF007739">
    <property type="entry name" value="PRK10419.1"/>
    <property type="match status" value="2"/>
</dbReference>
<keyword evidence="11" id="KW-0472">Membrane</keyword>
<evidence type="ECO:0000256" key="14">
    <source>
        <dbReference type="ARBA" id="ARBA00039050"/>
    </source>
</evidence>
<evidence type="ECO:0000256" key="7">
    <source>
        <dbReference type="ARBA" id="ARBA00022741"/>
    </source>
</evidence>
<evidence type="ECO:0000256" key="4">
    <source>
        <dbReference type="ARBA" id="ARBA00022475"/>
    </source>
</evidence>
<dbReference type="GO" id="GO:0015833">
    <property type="term" value="P:peptide transport"/>
    <property type="evidence" value="ECO:0007669"/>
    <property type="project" value="InterPro"/>
</dbReference>
<feature type="domain" description="ABC transporter" evidence="17">
    <location>
        <begin position="319"/>
        <end position="569"/>
    </location>
</feature>
<evidence type="ECO:0000256" key="2">
    <source>
        <dbReference type="ARBA" id="ARBA00011469"/>
    </source>
</evidence>
<sequence length="627" mass="68651">MDANRLIEVNDLKVHFPLEDRTVKAVDGVSWHIDKGETLAVVGESGSGKSVTAMSIMRLTDNAGGKIPSGEILFRKPSGDVVDIAKQPMDEMRAIRGNDISMIFQEPMTSLNPVFTVGFQIAEAIMLHQGKTEEQALQQALEMLKLVRIPEPEKQLSQYPHQLSGGMRQRVMIAMALSCRPSLLIADEPTTALDVTIQAQILDLIKQLQNEIGMSVMFITHDMGVVAEVADRVVVMLRGKVVEEGPAQQIFENPQHLYTKALLAAVPRLGSMKGYARPMKFANVDVSRAEGDTVSEQAVMSEAALQIRDTVKVDAPPLLQVEGLTTRFDIRGGMFGKASGRVHAVENVSFTLQPGETLAVVGESGCGKSTTGRSIIRLVQPTRGSVIFEGQELSGLSASEMRPFRRDMQMIFQDPFASLNPRMTAGDAIAEPMIVHGLARGKEAQDRVIDLLRRVGLDAEHAGRYPHEFSGGQRQRLCIARALGLSPKLIIADEAVSALDVSIQAQVVNLMMDLQEEMGLAYLFISHDMAVVERISHRVAVMYLGEIVEIGPRQAVFENPQHPYTKKLMAAVPIADPSKRKTELRLMTDEIPSPVKPVGYEPPQRYYDEVSPGHLVQRTASGAAEAA</sequence>
<dbReference type="GO" id="GO:0005524">
    <property type="term" value="F:ATP binding"/>
    <property type="evidence" value="ECO:0007669"/>
    <property type="project" value="UniProtKB-KW"/>
</dbReference>
<evidence type="ECO:0000256" key="8">
    <source>
        <dbReference type="ARBA" id="ARBA00022801"/>
    </source>
</evidence>
<gene>
    <name evidence="18" type="ORF">SAMN05660686_02387</name>
</gene>
<dbReference type="InterPro" id="IPR027417">
    <property type="entry name" value="P-loop_NTPase"/>
</dbReference>
<evidence type="ECO:0000256" key="12">
    <source>
        <dbReference type="ARBA" id="ARBA00037530"/>
    </source>
</evidence>
<evidence type="ECO:0000256" key="11">
    <source>
        <dbReference type="ARBA" id="ARBA00023136"/>
    </source>
</evidence>
<dbReference type="FunFam" id="3.40.50.300:FF:000016">
    <property type="entry name" value="Oligopeptide ABC transporter ATP-binding component"/>
    <property type="match status" value="2"/>
</dbReference>
<comment type="subunit">
    <text evidence="2">The complex is composed of two ATP-binding proteins (GsiA), two transmembrane proteins (GsiC and GsiD) and a solute-binding protein (GsiB).</text>
</comment>
<dbReference type="EC" id="7.4.2.10" evidence="14"/>
<evidence type="ECO:0000256" key="9">
    <source>
        <dbReference type="ARBA" id="ARBA00022840"/>
    </source>
</evidence>
<name>A0A8G2BJY9_9PROT</name>
<keyword evidence="10" id="KW-1278">Translocase</keyword>
<keyword evidence="8" id="KW-0378">Hydrolase</keyword>
<dbReference type="InterPro" id="IPR003439">
    <property type="entry name" value="ABC_transporter-like_ATP-bd"/>
</dbReference>
<dbReference type="AlphaFoldDB" id="A0A8G2BJY9"/>
<reference evidence="18 19" key="1">
    <citation type="submission" date="2016-10" db="EMBL/GenBank/DDBJ databases">
        <authorList>
            <person name="Varghese N."/>
            <person name="Submissions S."/>
        </authorList>
    </citation>
    <scope>NUCLEOTIDE SEQUENCE [LARGE SCALE GENOMIC DNA]</scope>
    <source>
        <strain evidence="18 19">DSM 18839</strain>
    </source>
</reference>
<dbReference type="PANTHER" id="PTHR43776:SF15">
    <property type="entry name" value="GLUTATHIONE IMPORT ATP-BINDING PROTEIN GSIA"/>
    <property type="match status" value="1"/>
</dbReference>
<dbReference type="PANTHER" id="PTHR43776">
    <property type="entry name" value="TRANSPORT ATP-BINDING PROTEIN"/>
    <property type="match status" value="1"/>
</dbReference>
<evidence type="ECO:0000313" key="18">
    <source>
        <dbReference type="EMBL" id="SDF78867.1"/>
    </source>
</evidence>
<dbReference type="EMBL" id="FNBW01000006">
    <property type="protein sequence ID" value="SDF78867.1"/>
    <property type="molecule type" value="Genomic_DNA"/>
</dbReference>
<evidence type="ECO:0000256" key="16">
    <source>
        <dbReference type="ARBA" id="ARBA00047640"/>
    </source>
</evidence>
<dbReference type="SMART" id="SM00382">
    <property type="entry name" value="AAA"/>
    <property type="match status" value="2"/>
</dbReference>
<evidence type="ECO:0000256" key="1">
    <source>
        <dbReference type="ARBA" id="ARBA00004417"/>
    </source>
</evidence>
<keyword evidence="4" id="KW-1003">Cell membrane</keyword>
<dbReference type="InterPro" id="IPR013563">
    <property type="entry name" value="Oligopep_ABC_C"/>
</dbReference>
<evidence type="ECO:0000256" key="3">
    <source>
        <dbReference type="ARBA" id="ARBA00022448"/>
    </source>
</evidence>
<comment type="similarity">
    <text evidence="13">Belongs to the ABC transporter superfamily. Glutathione importer (TC 3.A.1.5.11) family.</text>
</comment>
<keyword evidence="5" id="KW-0997">Cell inner membrane</keyword>
<feature type="domain" description="ABC transporter" evidence="17">
    <location>
        <begin position="7"/>
        <end position="263"/>
    </location>
</feature>
<dbReference type="NCBIfam" id="NF008453">
    <property type="entry name" value="PRK11308.1"/>
    <property type="match status" value="2"/>
</dbReference>
<evidence type="ECO:0000256" key="13">
    <source>
        <dbReference type="ARBA" id="ARBA00038416"/>
    </source>
</evidence>
<dbReference type="SUPFAM" id="SSF52540">
    <property type="entry name" value="P-loop containing nucleoside triphosphate hydrolases"/>
    <property type="match status" value="2"/>
</dbReference>
<dbReference type="NCBIfam" id="TIGR01727">
    <property type="entry name" value="oligo_HPY"/>
    <property type="match status" value="1"/>
</dbReference>
<comment type="subcellular location">
    <subcellularLocation>
        <location evidence="1">Cell inner membrane</location>
        <topology evidence="1">Peripheral membrane protein</topology>
    </subcellularLocation>
</comment>
<keyword evidence="3" id="KW-0813">Transport</keyword>
<evidence type="ECO:0000256" key="5">
    <source>
        <dbReference type="ARBA" id="ARBA00022519"/>
    </source>
</evidence>
<dbReference type="CDD" id="cd03257">
    <property type="entry name" value="ABC_NikE_OppD_transporters"/>
    <property type="match status" value="2"/>
</dbReference>
<dbReference type="PROSITE" id="PS50893">
    <property type="entry name" value="ABC_TRANSPORTER_2"/>
    <property type="match status" value="2"/>
</dbReference>
<dbReference type="OrthoDB" id="9802264at2"/>
<organism evidence="18 19">
    <name type="scientific">Thalassobaculum litoreum DSM 18839</name>
    <dbReference type="NCBI Taxonomy" id="1123362"/>
    <lineage>
        <taxon>Bacteria</taxon>
        <taxon>Pseudomonadati</taxon>
        <taxon>Pseudomonadota</taxon>
        <taxon>Alphaproteobacteria</taxon>
        <taxon>Rhodospirillales</taxon>
        <taxon>Thalassobaculaceae</taxon>
        <taxon>Thalassobaculum</taxon>
    </lineage>
</organism>
<dbReference type="InterPro" id="IPR050319">
    <property type="entry name" value="ABC_transp_ATP-bind"/>
</dbReference>
<evidence type="ECO:0000256" key="15">
    <source>
        <dbReference type="ARBA" id="ARBA00041187"/>
    </source>
</evidence>